<keyword evidence="2" id="KW-1185">Reference proteome</keyword>
<name>A0A7N6AGY8_ANATE</name>
<dbReference type="AlphaFoldDB" id="A0A7N6AGY8"/>
<protein>
    <submittedName>
        <fullName evidence="1">Uncharacterized protein</fullName>
    </submittedName>
</protein>
<organism evidence="1 2">
    <name type="scientific">Anabas testudineus</name>
    <name type="common">Climbing perch</name>
    <name type="synonym">Anthias testudineus</name>
    <dbReference type="NCBI Taxonomy" id="64144"/>
    <lineage>
        <taxon>Eukaryota</taxon>
        <taxon>Metazoa</taxon>
        <taxon>Chordata</taxon>
        <taxon>Craniata</taxon>
        <taxon>Vertebrata</taxon>
        <taxon>Euteleostomi</taxon>
        <taxon>Actinopterygii</taxon>
        <taxon>Neopterygii</taxon>
        <taxon>Teleostei</taxon>
        <taxon>Neoteleostei</taxon>
        <taxon>Acanthomorphata</taxon>
        <taxon>Anabantaria</taxon>
        <taxon>Anabantiformes</taxon>
        <taxon>Anabantoidei</taxon>
        <taxon>Anabantidae</taxon>
        <taxon>Anabas</taxon>
    </lineage>
</organism>
<evidence type="ECO:0000313" key="2">
    <source>
        <dbReference type="Proteomes" id="UP000265040"/>
    </source>
</evidence>
<dbReference type="Ensembl" id="ENSATET00000061610.1">
    <property type="protein sequence ID" value="ENSATEP00000046210.1"/>
    <property type="gene ID" value="ENSATEG00000027378.1"/>
</dbReference>
<proteinExistence type="predicted"/>
<evidence type="ECO:0000313" key="1">
    <source>
        <dbReference type="Ensembl" id="ENSATEP00000046210.1"/>
    </source>
</evidence>
<dbReference type="Proteomes" id="UP000265040">
    <property type="component" value="Chromosome 21"/>
</dbReference>
<reference evidence="1" key="1">
    <citation type="submission" date="2021-04" db="EMBL/GenBank/DDBJ databases">
        <authorList>
            <consortium name="Wellcome Sanger Institute Data Sharing"/>
        </authorList>
    </citation>
    <scope>NUCLEOTIDE SEQUENCE [LARGE SCALE GENOMIC DNA]</scope>
</reference>
<accession>A0A7N6AGY8</accession>
<reference evidence="1" key="3">
    <citation type="submission" date="2025-09" db="UniProtKB">
        <authorList>
            <consortium name="Ensembl"/>
        </authorList>
    </citation>
    <scope>IDENTIFICATION</scope>
</reference>
<dbReference type="InParanoid" id="A0A7N6AGY8"/>
<reference evidence="1" key="2">
    <citation type="submission" date="2025-08" db="UniProtKB">
        <authorList>
            <consortium name="Ensembl"/>
        </authorList>
    </citation>
    <scope>IDENTIFICATION</scope>
</reference>
<sequence length="112" mass="12211">MPGPGSAKVNTSPSSLPQSIISDLAAGYLANHTKLILVPLKPGDYEGFPLSHLKVCAGRNKSPVCFYAVITVSQACNPQRSDNDIAPAFITWRRGERENADFEQMNTLTFMQ</sequence>